<accession>A0A0E9RDS5</accession>
<dbReference type="EMBL" id="GBXM01081301">
    <property type="protein sequence ID" value="JAH27276.1"/>
    <property type="molecule type" value="Transcribed_RNA"/>
</dbReference>
<name>A0A0E9RDS5_ANGAN</name>
<reference evidence="2" key="1">
    <citation type="submission" date="2014-11" db="EMBL/GenBank/DDBJ databases">
        <authorList>
            <person name="Amaro Gonzalez C."/>
        </authorList>
    </citation>
    <scope>NUCLEOTIDE SEQUENCE</scope>
</reference>
<sequence length="45" mass="5336">MRNHAKPYRAICPDPPQHPRLAGRRRNNRAVLKRHLLTDRCSLHL</sequence>
<organism evidence="2">
    <name type="scientific">Anguilla anguilla</name>
    <name type="common">European freshwater eel</name>
    <name type="synonym">Muraena anguilla</name>
    <dbReference type="NCBI Taxonomy" id="7936"/>
    <lineage>
        <taxon>Eukaryota</taxon>
        <taxon>Metazoa</taxon>
        <taxon>Chordata</taxon>
        <taxon>Craniata</taxon>
        <taxon>Vertebrata</taxon>
        <taxon>Euteleostomi</taxon>
        <taxon>Actinopterygii</taxon>
        <taxon>Neopterygii</taxon>
        <taxon>Teleostei</taxon>
        <taxon>Anguilliformes</taxon>
        <taxon>Anguillidae</taxon>
        <taxon>Anguilla</taxon>
    </lineage>
</organism>
<reference evidence="2" key="2">
    <citation type="journal article" date="2015" name="Fish Shellfish Immunol.">
        <title>Early steps in the European eel (Anguilla anguilla)-Vibrio vulnificus interaction in the gills: Role of the RtxA13 toxin.</title>
        <authorList>
            <person name="Callol A."/>
            <person name="Pajuelo D."/>
            <person name="Ebbesson L."/>
            <person name="Teles M."/>
            <person name="MacKenzie S."/>
            <person name="Amaro C."/>
        </authorList>
    </citation>
    <scope>NUCLEOTIDE SEQUENCE</scope>
</reference>
<evidence type="ECO:0000256" key="1">
    <source>
        <dbReference type="SAM" id="MobiDB-lite"/>
    </source>
</evidence>
<feature type="region of interest" description="Disordered" evidence="1">
    <location>
        <begin position="1"/>
        <end position="27"/>
    </location>
</feature>
<proteinExistence type="predicted"/>
<evidence type="ECO:0000313" key="2">
    <source>
        <dbReference type="EMBL" id="JAH27276.1"/>
    </source>
</evidence>
<protein>
    <submittedName>
        <fullName evidence="2">Uncharacterized protein</fullName>
    </submittedName>
</protein>
<dbReference type="AlphaFoldDB" id="A0A0E9RDS5"/>